<dbReference type="Proteomes" id="UP001162131">
    <property type="component" value="Unassembled WGS sequence"/>
</dbReference>
<protein>
    <submittedName>
        <fullName evidence="1">Uncharacterized protein</fullName>
    </submittedName>
</protein>
<dbReference type="PANTHER" id="PTHR40430">
    <property type="entry name" value="T. BRUCEI SPP.-SPECIFIC PROTEIN"/>
    <property type="match status" value="1"/>
</dbReference>
<gene>
    <name evidence="1" type="ORF">BSTOLATCC_MIC39540</name>
</gene>
<evidence type="ECO:0000313" key="2">
    <source>
        <dbReference type="Proteomes" id="UP001162131"/>
    </source>
</evidence>
<organism evidence="1 2">
    <name type="scientific">Blepharisma stoltei</name>
    <dbReference type="NCBI Taxonomy" id="1481888"/>
    <lineage>
        <taxon>Eukaryota</taxon>
        <taxon>Sar</taxon>
        <taxon>Alveolata</taxon>
        <taxon>Ciliophora</taxon>
        <taxon>Postciliodesmatophora</taxon>
        <taxon>Heterotrichea</taxon>
        <taxon>Heterotrichida</taxon>
        <taxon>Blepharismidae</taxon>
        <taxon>Blepharisma</taxon>
    </lineage>
</organism>
<name>A0AAU9JJC3_9CILI</name>
<accession>A0AAU9JJC3</accession>
<dbReference type="EMBL" id="CAJZBQ010000039">
    <property type="protein sequence ID" value="CAG9325745.1"/>
    <property type="molecule type" value="Genomic_DNA"/>
</dbReference>
<comment type="caution">
    <text evidence="1">The sequence shown here is derived from an EMBL/GenBank/DDBJ whole genome shotgun (WGS) entry which is preliminary data.</text>
</comment>
<dbReference type="PANTHER" id="PTHR40430:SF1">
    <property type="entry name" value="T. BRUCEI SPP.-SPECIFIC PROTEIN"/>
    <property type="match status" value="1"/>
</dbReference>
<sequence length="293" mass="34656">MAAPNYYKPTLSANNYEYTNREQDLIKQAFEAGNYTYLSKFPHRLKPLSLTNNLKKLSRSVLETPRKPRSLSLSKNHFEWMPDSYNNWKEALSKERQKNKEKRELISQNEFRWPGISKKSKAHEGFSDGKRAYITIDDPFDSFDSQAYRMKWIKECQMPSETFRPPLKPETNLSKMQIRDMISFIKNKIVVDWEDCMFVIGINSDDMIEIRFEEETIENPKGLHNYMNLLIENDEEIHYYKLRKIVQKWGFKTDGFITYVMSPPWVHSRVSDTFYSLHPEQSPKGSAFSSITN</sequence>
<reference evidence="1" key="1">
    <citation type="submission" date="2021-09" db="EMBL/GenBank/DDBJ databases">
        <authorList>
            <consortium name="AG Swart"/>
            <person name="Singh M."/>
            <person name="Singh A."/>
            <person name="Seah K."/>
            <person name="Emmerich C."/>
        </authorList>
    </citation>
    <scope>NUCLEOTIDE SEQUENCE</scope>
    <source>
        <strain evidence="1">ATCC30299</strain>
    </source>
</reference>
<keyword evidence="2" id="KW-1185">Reference proteome</keyword>
<dbReference type="AlphaFoldDB" id="A0AAU9JJC3"/>
<evidence type="ECO:0000313" key="1">
    <source>
        <dbReference type="EMBL" id="CAG9325745.1"/>
    </source>
</evidence>
<proteinExistence type="predicted"/>